<evidence type="ECO:0000313" key="3">
    <source>
        <dbReference type="EMBL" id="TNY20755.1"/>
    </source>
</evidence>
<dbReference type="AlphaFoldDB" id="A0A5C5FVN1"/>
<keyword evidence="4" id="KW-1185">Reference proteome</keyword>
<comment type="caution">
    <text evidence="3">The sequence shown here is derived from an EMBL/GenBank/DDBJ whole genome shotgun (WGS) entry which is preliminary data.</text>
</comment>
<feature type="compositionally biased region" description="Basic residues" evidence="1">
    <location>
        <begin position="55"/>
        <end position="70"/>
    </location>
</feature>
<reference evidence="3 4" key="1">
    <citation type="submission" date="2019-03" db="EMBL/GenBank/DDBJ databases">
        <title>Rhodosporidium diobovatum UCD-FST 08-225 genome sequencing, assembly, and annotation.</title>
        <authorList>
            <person name="Fakankun I.U."/>
            <person name="Fristensky B."/>
            <person name="Levin D.B."/>
        </authorList>
    </citation>
    <scope>NUCLEOTIDE SEQUENCE [LARGE SCALE GENOMIC DNA]</scope>
    <source>
        <strain evidence="3 4">UCD-FST 08-225</strain>
    </source>
</reference>
<organism evidence="3 4">
    <name type="scientific">Rhodotorula diobovata</name>
    <dbReference type="NCBI Taxonomy" id="5288"/>
    <lineage>
        <taxon>Eukaryota</taxon>
        <taxon>Fungi</taxon>
        <taxon>Dikarya</taxon>
        <taxon>Basidiomycota</taxon>
        <taxon>Pucciniomycotina</taxon>
        <taxon>Microbotryomycetes</taxon>
        <taxon>Sporidiobolales</taxon>
        <taxon>Sporidiobolaceae</taxon>
        <taxon>Rhodotorula</taxon>
    </lineage>
</organism>
<evidence type="ECO:0000256" key="1">
    <source>
        <dbReference type="SAM" id="MobiDB-lite"/>
    </source>
</evidence>
<gene>
    <name evidence="3" type="ORF">DMC30DRAFT_396759</name>
</gene>
<feature type="region of interest" description="Disordered" evidence="1">
    <location>
        <begin position="36"/>
        <end position="141"/>
    </location>
</feature>
<feature type="chain" id="PRO_5022793673" description="Secreted protein" evidence="2">
    <location>
        <begin position="24"/>
        <end position="141"/>
    </location>
</feature>
<feature type="signal peptide" evidence="2">
    <location>
        <begin position="1"/>
        <end position="23"/>
    </location>
</feature>
<keyword evidence="2" id="KW-0732">Signal</keyword>
<evidence type="ECO:0008006" key="5">
    <source>
        <dbReference type="Google" id="ProtNLM"/>
    </source>
</evidence>
<evidence type="ECO:0000313" key="4">
    <source>
        <dbReference type="Proteomes" id="UP000311382"/>
    </source>
</evidence>
<dbReference type="EMBL" id="SOZI01000058">
    <property type="protein sequence ID" value="TNY20755.1"/>
    <property type="molecule type" value="Genomic_DNA"/>
</dbReference>
<evidence type="ECO:0000256" key="2">
    <source>
        <dbReference type="SAM" id="SignalP"/>
    </source>
</evidence>
<accession>A0A5C5FVN1</accession>
<sequence>MSWHACRALAAIVQGLLIQLCVPSLPPRMTLVQRPDPPAFTPWTTPAGGPAARPTRTRHRKAPSPCHARRSTSATMQRGRAATKEARSASHELAASCRGRLREREGSGSSRRKRLGTRAMGSSSLSRRSEAERRAGTRLSP</sequence>
<name>A0A5C5FVN1_9BASI</name>
<proteinExistence type="predicted"/>
<feature type="compositionally biased region" description="Low complexity" evidence="1">
    <location>
        <begin position="117"/>
        <end position="126"/>
    </location>
</feature>
<protein>
    <recommendedName>
        <fullName evidence="5">Secreted protein</fullName>
    </recommendedName>
</protein>
<dbReference type="Proteomes" id="UP000311382">
    <property type="component" value="Unassembled WGS sequence"/>
</dbReference>